<name>A0A0D7BJU5_9AGAR</name>
<feature type="chain" id="PRO_5002317363" description="Purple acid phosphatase N-terminal domain-containing protein" evidence="1">
    <location>
        <begin position="22"/>
        <end position="128"/>
    </location>
</feature>
<gene>
    <name evidence="2" type="ORF">CYLTODRAFT_168696</name>
</gene>
<accession>A0A0D7BJU5</accession>
<dbReference type="OrthoDB" id="2973648at2759"/>
<dbReference type="Proteomes" id="UP000054007">
    <property type="component" value="Unassembled WGS sequence"/>
</dbReference>
<evidence type="ECO:0000313" key="2">
    <source>
        <dbReference type="EMBL" id="KIY70803.1"/>
    </source>
</evidence>
<organism evidence="2 3">
    <name type="scientific">Cylindrobasidium torrendii FP15055 ss-10</name>
    <dbReference type="NCBI Taxonomy" id="1314674"/>
    <lineage>
        <taxon>Eukaryota</taxon>
        <taxon>Fungi</taxon>
        <taxon>Dikarya</taxon>
        <taxon>Basidiomycota</taxon>
        <taxon>Agaricomycotina</taxon>
        <taxon>Agaricomycetes</taxon>
        <taxon>Agaricomycetidae</taxon>
        <taxon>Agaricales</taxon>
        <taxon>Marasmiineae</taxon>
        <taxon>Physalacriaceae</taxon>
        <taxon>Cylindrobasidium</taxon>
    </lineage>
</organism>
<evidence type="ECO:0000313" key="3">
    <source>
        <dbReference type="Proteomes" id="UP000054007"/>
    </source>
</evidence>
<keyword evidence="3" id="KW-1185">Reference proteome</keyword>
<protein>
    <recommendedName>
        <fullName evidence="4">Purple acid phosphatase N-terminal domain-containing protein</fullName>
    </recommendedName>
</protein>
<evidence type="ECO:0008006" key="4">
    <source>
        <dbReference type="Google" id="ProtNLM"/>
    </source>
</evidence>
<proteinExistence type="predicted"/>
<keyword evidence="1" id="KW-0732">Signal</keyword>
<reference evidence="2 3" key="1">
    <citation type="journal article" date="2015" name="Fungal Genet. Biol.">
        <title>Evolution of novel wood decay mechanisms in Agaricales revealed by the genome sequences of Fistulina hepatica and Cylindrobasidium torrendii.</title>
        <authorList>
            <person name="Floudas D."/>
            <person name="Held B.W."/>
            <person name="Riley R."/>
            <person name="Nagy L.G."/>
            <person name="Koehler G."/>
            <person name="Ransdell A.S."/>
            <person name="Younus H."/>
            <person name="Chow J."/>
            <person name="Chiniquy J."/>
            <person name="Lipzen A."/>
            <person name="Tritt A."/>
            <person name="Sun H."/>
            <person name="Haridas S."/>
            <person name="LaButti K."/>
            <person name="Ohm R.A."/>
            <person name="Kues U."/>
            <person name="Blanchette R.A."/>
            <person name="Grigoriev I.V."/>
            <person name="Minto R.E."/>
            <person name="Hibbett D.S."/>
        </authorList>
    </citation>
    <scope>NUCLEOTIDE SEQUENCE [LARGE SCALE GENOMIC DNA]</scope>
    <source>
        <strain evidence="2 3">FP15055 ss-10</strain>
    </source>
</reference>
<feature type="signal peptide" evidence="1">
    <location>
        <begin position="1"/>
        <end position="21"/>
    </location>
</feature>
<dbReference type="EMBL" id="KN880463">
    <property type="protein sequence ID" value="KIY70803.1"/>
    <property type="molecule type" value="Genomic_DNA"/>
</dbReference>
<dbReference type="STRING" id="1314674.A0A0D7BJU5"/>
<evidence type="ECO:0000256" key="1">
    <source>
        <dbReference type="SAM" id="SignalP"/>
    </source>
</evidence>
<dbReference type="AlphaFoldDB" id="A0A0D7BJU5"/>
<sequence>MMMMNSLFTTFMLMLFSFVSAVPLNTLRDVWVPKITSPVSGTVWTVGETVEVTWSTADTPVYISNGGRIGLGRDDRIIADDALIRTFDLREANGAINVTVPEVEAGDDYFIVLFGDSGNWSDKFTIQA</sequence>